<proteinExistence type="predicted"/>
<keyword evidence="2" id="KW-0732">Signal</keyword>
<dbReference type="AlphaFoldDB" id="A0ABD3M6L9"/>
<gene>
    <name evidence="3" type="ORF">ACHAWU_005009</name>
</gene>
<organism evidence="3 4">
    <name type="scientific">Discostella pseudostelligera</name>
    <dbReference type="NCBI Taxonomy" id="259834"/>
    <lineage>
        <taxon>Eukaryota</taxon>
        <taxon>Sar</taxon>
        <taxon>Stramenopiles</taxon>
        <taxon>Ochrophyta</taxon>
        <taxon>Bacillariophyta</taxon>
        <taxon>Coscinodiscophyceae</taxon>
        <taxon>Thalassiosirophycidae</taxon>
        <taxon>Stephanodiscales</taxon>
        <taxon>Stephanodiscaceae</taxon>
        <taxon>Discostella</taxon>
    </lineage>
</organism>
<reference evidence="3 4" key="1">
    <citation type="submission" date="2024-10" db="EMBL/GenBank/DDBJ databases">
        <title>Updated reference genomes for cyclostephanoid diatoms.</title>
        <authorList>
            <person name="Roberts W.R."/>
            <person name="Alverson A.J."/>
        </authorList>
    </citation>
    <scope>NUCLEOTIDE SEQUENCE [LARGE SCALE GENOMIC DNA]</scope>
    <source>
        <strain evidence="3 4">AJA232-27</strain>
    </source>
</reference>
<sequence length="226" mass="23241">MAPLSSLLTAAALATATTAGVTSAFSTGSSSSIASRPTTKLYENFGFDFAEDQVENTPQIILGEANYKKWVNSVDPNNMLNRQYPVLSRVRELGLLEKTAELGVLSKLEKQGLTLQKAEELLPLLEELGLLSLVANNQQLLINGVAPLAIEGAPLLLPLVAGALDIGPAAFYLGAAGAAGLDAYLFASGAEVPFLGLSAGAVAGLLLIPLSVVLAVVGGAIGNLKN</sequence>
<keyword evidence="1" id="KW-0472">Membrane</keyword>
<evidence type="ECO:0000313" key="4">
    <source>
        <dbReference type="Proteomes" id="UP001530293"/>
    </source>
</evidence>
<evidence type="ECO:0000313" key="3">
    <source>
        <dbReference type="EMBL" id="KAL3758339.1"/>
    </source>
</evidence>
<dbReference type="Proteomes" id="UP001530293">
    <property type="component" value="Unassembled WGS sequence"/>
</dbReference>
<name>A0ABD3M6L9_9STRA</name>
<keyword evidence="1" id="KW-0812">Transmembrane</keyword>
<feature type="chain" id="PRO_5044757243" evidence="2">
    <location>
        <begin position="25"/>
        <end position="226"/>
    </location>
</feature>
<protein>
    <submittedName>
        <fullName evidence="3">Uncharacterized protein</fullName>
    </submittedName>
</protein>
<evidence type="ECO:0000256" key="1">
    <source>
        <dbReference type="SAM" id="Phobius"/>
    </source>
</evidence>
<dbReference type="EMBL" id="JALLBG020000233">
    <property type="protein sequence ID" value="KAL3758339.1"/>
    <property type="molecule type" value="Genomic_DNA"/>
</dbReference>
<evidence type="ECO:0000256" key="2">
    <source>
        <dbReference type="SAM" id="SignalP"/>
    </source>
</evidence>
<keyword evidence="1" id="KW-1133">Transmembrane helix</keyword>
<accession>A0ABD3M6L9</accession>
<feature type="transmembrane region" description="Helical" evidence="1">
    <location>
        <begin position="194"/>
        <end position="221"/>
    </location>
</feature>
<feature type="transmembrane region" description="Helical" evidence="1">
    <location>
        <begin position="169"/>
        <end position="187"/>
    </location>
</feature>
<feature type="signal peptide" evidence="2">
    <location>
        <begin position="1"/>
        <end position="24"/>
    </location>
</feature>
<comment type="caution">
    <text evidence="3">The sequence shown here is derived from an EMBL/GenBank/DDBJ whole genome shotgun (WGS) entry which is preliminary data.</text>
</comment>
<keyword evidence="4" id="KW-1185">Reference proteome</keyword>